<sequence length="187" mass="20721">MENLKNQFLIAMPGFIDPFFKQSVVYVCEHNDEGAMGLVVNMPVELTIDNLLTQINMMDAEQDLKELAGHQVFQGGPVAQEHGFVLHTPQEGFSSSLALSSQLMITTSKDILTTLGTAKQPEHYLLTLGYAGWSTGQLEQEIADNAWLNIPATAEIIFNTPPHQRWEAATRQLGFEPWQLTADIGHA</sequence>
<evidence type="ECO:0000256" key="1">
    <source>
        <dbReference type="ARBA" id="ARBA00009600"/>
    </source>
</evidence>
<dbReference type="PANTHER" id="PTHR30327">
    <property type="entry name" value="UNCHARACTERIZED PROTEIN YQGE"/>
    <property type="match status" value="1"/>
</dbReference>
<dbReference type="EMBL" id="JBEQCT010000009">
    <property type="protein sequence ID" value="MFM2486550.1"/>
    <property type="molecule type" value="Genomic_DNA"/>
</dbReference>
<gene>
    <name evidence="3" type="ORF">ABUE30_16075</name>
</gene>
<name>A0ABW9GBM3_9GAMM</name>
<dbReference type="Gene3D" id="3.40.1740.10">
    <property type="entry name" value="VC0467-like"/>
    <property type="match status" value="1"/>
</dbReference>
<accession>A0ABW9GBM3</accession>
<protein>
    <recommendedName>
        <fullName evidence="2">UPF0301 protein ABUE30_16075</fullName>
    </recommendedName>
</protein>
<comment type="similarity">
    <text evidence="1 2">Belongs to the UPF0301 (AlgH) family.</text>
</comment>
<organism evidence="3 4">
    <name type="scientific">Celerinatantimonas yamalensis</name>
    <dbReference type="NCBI Taxonomy" id="559956"/>
    <lineage>
        <taxon>Bacteria</taxon>
        <taxon>Pseudomonadati</taxon>
        <taxon>Pseudomonadota</taxon>
        <taxon>Gammaproteobacteria</taxon>
        <taxon>Celerinatantimonadaceae</taxon>
        <taxon>Celerinatantimonas</taxon>
    </lineage>
</organism>
<dbReference type="HAMAP" id="MF_00758">
    <property type="entry name" value="UPF0301"/>
    <property type="match status" value="1"/>
</dbReference>
<keyword evidence="4" id="KW-1185">Reference proteome</keyword>
<dbReference type="NCBIfam" id="NF001266">
    <property type="entry name" value="PRK00228.1-1"/>
    <property type="match status" value="1"/>
</dbReference>
<comment type="caution">
    <text evidence="3">The sequence shown here is derived from an EMBL/GenBank/DDBJ whole genome shotgun (WGS) entry which is preliminary data.</text>
</comment>
<dbReference type="Proteomes" id="UP001629953">
    <property type="component" value="Unassembled WGS sequence"/>
</dbReference>
<dbReference type="PANTHER" id="PTHR30327:SF1">
    <property type="entry name" value="UPF0301 PROTEIN YQGE"/>
    <property type="match status" value="1"/>
</dbReference>
<evidence type="ECO:0000313" key="3">
    <source>
        <dbReference type="EMBL" id="MFM2486550.1"/>
    </source>
</evidence>
<proteinExistence type="inferred from homology"/>
<dbReference type="InterPro" id="IPR003774">
    <property type="entry name" value="AlgH-like"/>
</dbReference>
<dbReference type="SUPFAM" id="SSF143456">
    <property type="entry name" value="VC0467-like"/>
    <property type="match status" value="1"/>
</dbReference>
<evidence type="ECO:0000313" key="4">
    <source>
        <dbReference type="Proteomes" id="UP001629953"/>
    </source>
</evidence>
<dbReference type="Pfam" id="PF02622">
    <property type="entry name" value="DUF179"/>
    <property type="match status" value="1"/>
</dbReference>
<dbReference type="RefSeq" id="WP_408624854.1">
    <property type="nucleotide sequence ID" value="NZ_JBEQCT010000009.1"/>
</dbReference>
<reference evidence="3 4" key="1">
    <citation type="journal article" date="2013" name="Int. J. Syst. Evol. Microbiol.">
        <title>Celerinatantimonas yamalensis sp. nov., a cold-adapted diazotrophic bacterium from a cold permafrost brine.</title>
        <authorList>
            <person name="Shcherbakova V."/>
            <person name="Chuvilskaya N."/>
            <person name="Rivkina E."/>
            <person name="Demidov N."/>
            <person name="Uchaeva V."/>
            <person name="Suetin S."/>
            <person name="Suzina N."/>
            <person name="Gilichinsky D."/>
        </authorList>
    </citation>
    <scope>NUCLEOTIDE SEQUENCE [LARGE SCALE GENOMIC DNA]</scope>
    <source>
        <strain evidence="3 4">C7</strain>
    </source>
</reference>
<evidence type="ECO:0000256" key="2">
    <source>
        <dbReference type="HAMAP-Rule" id="MF_00758"/>
    </source>
</evidence>